<name>A0A017SWR2_9BACT</name>
<keyword evidence="3" id="KW-1185">Reference proteome</keyword>
<dbReference type="OrthoDB" id="5523140at2"/>
<comment type="caution">
    <text evidence="2">The sequence shown here is derived from an EMBL/GenBank/DDBJ whole genome shotgun (WGS) entry which is preliminary data.</text>
</comment>
<dbReference type="EMBL" id="ASRX01000082">
    <property type="protein sequence ID" value="EYF01408.1"/>
    <property type="molecule type" value="Genomic_DNA"/>
</dbReference>
<reference evidence="2 3" key="1">
    <citation type="submission" date="2013-05" db="EMBL/GenBank/DDBJ databases">
        <title>Genome assembly of Chondromyces apiculatus DSM 436.</title>
        <authorList>
            <person name="Sharma G."/>
            <person name="Khatri I."/>
            <person name="Kaur C."/>
            <person name="Mayilraj S."/>
            <person name="Subramanian S."/>
        </authorList>
    </citation>
    <scope>NUCLEOTIDE SEQUENCE [LARGE SCALE GENOMIC DNA]</scope>
    <source>
        <strain evidence="2 3">DSM 436</strain>
    </source>
</reference>
<evidence type="ECO:0000313" key="3">
    <source>
        <dbReference type="Proteomes" id="UP000019678"/>
    </source>
</evidence>
<dbReference type="AlphaFoldDB" id="A0A017SWR2"/>
<dbReference type="RefSeq" id="WP_156041467.1">
    <property type="nucleotide sequence ID" value="NZ_ASRX01000082.1"/>
</dbReference>
<proteinExistence type="predicted"/>
<evidence type="ECO:0008006" key="4">
    <source>
        <dbReference type="Google" id="ProtNLM"/>
    </source>
</evidence>
<evidence type="ECO:0000256" key="1">
    <source>
        <dbReference type="SAM" id="MobiDB-lite"/>
    </source>
</evidence>
<protein>
    <recommendedName>
        <fullName evidence="4">STAS/SEC14 domain-containing protein</fullName>
    </recommendedName>
</protein>
<feature type="region of interest" description="Disordered" evidence="1">
    <location>
        <begin position="1"/>
        <end position="21"/>
    </location>
</feature>
<feature type="compositionally biased region" description="Low complexity" evidence="1">
    <location>
        <begin position="1"/>
        <end position="15"/>
    </location>
</feature>
<dbReference type="Proteomes" id="UP000019678">
    <property type="component" value="Unassembled WGS sequence"/>
</dbReference>
<evidence type="ECO:0000313" key="2">
    <source>
        <dbReference type="EMBL" id="EYF01408.1"/>
    </source>
</evidence>
<organism evidence="2 3">
    <name type="scientific">Chondromyces apiculatus DSM 436</name>
    <dbReference type="NCBI Taxonomy" id="1192034"/>
    <lineage>
        <taxon>Bacteria</taxon>
        <taxon>Pseudomonadati</taxon>
        <taxon>Myxococcota</taxon>
        <taxon>Polyangia</taxon>
        <taxon>Polyangiales</taxon>
        <taxon>Polyangiaceae</taxon>
        <taxon>Chondromyces</taxon>
    </lineage>
</organism>
<sequence>MSTAAAARPSSTTSSHRIDEGANDVHIGRHRVWRQPSDVVHLVIDGDISAQEILLIFEQYRLAAREHGYVLVIADASGLGTVSADARRALGGGSSIPMRGTVIHSTSFHARIIARLVAGVMSLFTPTDDHPVVFLPGEAEANAWINARRVSLSAVA</sequence>
<accession>A0A017SWR2</accession>
<gene>
    <name evidence="2" type="ORF">CAP_8339</name>
</gene>